<proteinExistence type="predicted"/>
<dbReference type="Pfam" id="PF03083">
    <property type="entry name" value="MtN3_slv"/>
    <property type="match status" value="1"/>
</dbReference>
<evidence type="ECO:0000256" key="1">
    <source>
        <dbReference type="SAM" id="Phobius"/>
    </source>
</evidence>
<reference evidence="3" key="1">
    <citation type="submission" date="2016-10" db="EMBL/GenBank/DDBJ databases">
        <authorList>
            <person name="Varghese N."/>
            <person name="Submissions S."/>
        </authorList>
    </citation>
    <scope>NUCLEOTIDE SEQUENCE [LARGE SCALE GENOMIC DNA]</scope>
    <source>
        <strain evidence="3">DSM 24729</strain>
    </source>
</reference>
<keyword evidence="1" id="KW-1133">Transmembrane helix</keyword>
<protein>
    <submittedName>
        <fullName evidence="2">MtN3 and saliva related transmembrane protein</fullName>
    </submittedName>
</protein>
<dbReference type="InterPro" id="IPR004316">
    <property type="entry name" value="SWEET_rpt"/>
</dbReference>
<feature type="transmembrane region" description="Helical" evidence="1">
    <location>
        <begin position="6"/>
        <end position="24"/>
    </location>
</feature>
<dbReference type="AlphaFoldDB" id="A0A1G7ITV5"/>
<dbReference type="GO" id="GO:0016020">
    <property type="term" value="C:membrane"/>
    <property type="evidence" value="ECO:0007669"/>
    <property type="project" value="InterPro"/>
</dbReference>
<dbReference type="eggNOG" id="COG4095">
    <property type="taxonomic scope" value="Bacteria"/>
</dbReference>
<dbReference type="InterPro" id="IPR047662">
    <property type="entry name" value="SemiSWEET"/>
</dbReference>
<accession>A0A1G7ITV5</accession>
<dbReference type="Gene3D" id="1.20.1280.290">
    <property type="match status" value="1"/>
</dbReference>
<evidence type="ECO:0000313" key="3">
    <source>
        <dbReference type="Proteomes" id="UP000182114"/>
    </source>
</evidence>
<keyword evidence="1 2" id="KW-0812">Transmembrane</keyword>
<sequence>MELEEIIGTLAGIFTTGAAVPQIIKAWHTKKVNDVSPYMFFVLIMGVSLWTLYGILLEDVPIIITNGISTCLNATMFLLIVKYKRKAV</sequence>
<dbReference type="GO" id="GO:0051119">
    <property type="term" value="F:sugar transmembrane transporter activity"/>
    <property type="evidence" value="ECO:0007669"/>
    <property type="project" value="InterPro"/>
</dbReference>
<keyword evidence="1" id="KW-0472">Membrane</keyword>
<keyword evidence="3" id="KW-1185">Reference proteome</keyword>
<organism evidence="2 3">
    <name type="scientific">Cellulophaga baltica</name>
    <dbReference type="NCBI Taxonomy" id="76594"/>
    <lineage>
        <taxon>Bacteria</taxon>
        <taxon>Pseudomonadati</taxon>
        <taxon>Bacteroidota</taxon>
        <taxon>Flavobacteriia</taxon>
        <taxon>Flavobacteriales</taxon>
        <taxon>Flavobacteriaceae</taxon>
        <taxon>Cellulophaga</taxon>
    </lineage>
</organism>
<feature type="transmembrane region" description="Helical" evidence="1">
    <location>
        <begin position="62"/>
        <end position="81"/>
    </location>
</feature>
<dbReference type="NCBIfam" id="NF037968">
    <property type="entry name" value="SemiSWEET_2"/>
    <property type="match status" value="1"/>
</dbReference>
<dbReference type="Proteomes" id="UP000182114">
    <property type="component" value="Unassembled WGS sequence"/>
</dbReference>
<gene>
    <name evidence="2" type="ORF">SAMN04487992_10826</name>
</gene>
<feature type="transmembrane region" description="Helical" evidence="1">
    <location>
        <begin position="36"/>
        <end position="56"/>
    </location>
</feature>
<dbReference type="EMBL" id="FNBD01000008">
    <property type="protein sequence ID" value="SDF16038.1"/>
    <property type="molecule type" value="Genomic_DNA"/>
</dbReference>
<evidence type="ECO:0000313" key="2">
    <source>
        <dbReference type="EMBL" id="SDF16038.1"/>
    </source>
</evidence>
<name>A0A1G7ITV5_9FLAO</name>